<dbReference type="EMBL" id="CAEZSR010000141">
    <property type="protein sequence ID" value="CAB4579246.1"/>
    <property type="molecule type" value="Genomic_DNA"/>
</dbReference>
<protein>
    <submittedName>
        <fullName evidence="1">Unannotated protein</fullName>
    </submittedName>
</protein>
<accession>A0A6J6ESW8</accession>
<reference evidence="1" key="1">
    <citation type="submission" date="2020-05" db="EMBL/GenBank/DDBJ databases">
        <authorList>
            <person name="Chiriac C."/>
            <person name="Salcher M."/>
            <person name="Ghai R."/>
            <person name="Kavagutti S V."/>
        </authorList>
    </citation>
    <scope>NUCLEOTIDE SEQUENCE</scope>
</reference>
<organism evidence="1">
    <name type="scientific">freshwater metagenome</name>
    <dbReference type="NCBI Taxonomy" id="449393"/>
    <lineage>
        <taxon>unclassified sequences</taxon>
        <taxon>metagenomes</taxon>
        <taxon>ecological metagenomes</taxon>
    </lineage>
</organism>
<evidence type="ECO:0000313" key="1">
    <source>
        <dbReference type="EMBL" id="CAB4579246.1"/>
    </source>
</evidence>
<sequence>MTTRPRRFAGLALCASLALSAAAIVTSTGSASAAVPVRGTFTPVDPIRILDTRDGTGVAGERVGPVGVGRVVELDVTGVGGVPDTGAGAVVLNVTVTEAPANGYVTVFPCGDARPLASNVNVRRGVNVANQVTAKVGSDGRVCFFASSETHLVADLSGWYANDVATVPGFSYAPLTPARVVDTRDGTGLGSRPTGVMAAGEVLAVTIPGTGGVPATDVRAVTLSVTVDQAAGSGYISVYPCDQPRPVVSNLNFDPTNPTISNLATTRTSSTGQVCFFASAPTHLVVDTQGYFTTRPAVVFTGLSPVRVLDTRDGTGVVDSRPARLGRGSVVELEVGGVAGVPADAAAVLLNVTVTEASGRGYATAWPCGSPRPLASFLNFVRGVDQANLTPVRIGTGGRVCIYVHEGTQIVADVNGYYDLAEDADPAA</sequence>
<gene>
    <name evidence="1" type="ORF">UFOPK1493_02943</name>
</gene>
<dbReference type="AlphaFoldDB" id="A0A6J6ESW8"/>
<proteinExistence type="predicted"/>
<name>A0A6J6ESW8_9ZZZZ</name>